<feature type="transmembrane region" description="Helical" evidence="10">
    <location>
        <begin position="56"/>
        <end position="78"/>
    </location>
</feature>
<dbReference type="EMBL" id="BAAANY010000008">
    <property type="protein sequence ID" value="GAA1673258.1"/>
    <property type="molecule type" value="Genomic_DNA"/>
</dbReference>
<dbReference type="InterPro" id="IPR002550">
    <property type="entry name" value="CNNM"/>
</dbReference>
<accession>A0ABN2GLL1</accession>
<keyword evidence="2" id="KW-1003">Cell membrane</keyword>
<gene>
    <name evidence="13" type="ORF">GCM10009765_23240</name>
</gene>
<protein>
    <submittedName>
        <fullName evidence="13">Hemolysin family protein</fullName>
    </submittedName>
</protein>
<keyword evidence="6 8" id="KW-0472">Membrane</keyword>
<evidence type="ECO:0000259" key="11">
    <source>
        <dbReference type="PROSITE" id="PS51371"/>
    </source>
</evidence>
<evidence type="ECO:0000256" key="8">
    <source>
        <dbReference type="PROSITE-ProRule" id="PRU01193"/>
    </source>
</evidence>
<name>A0ABN2GLL1_9ACTN</name>
<dbReference type="PROSITE" id="PS51371">
    <property type="entry name" value="CBS"/>
    <property type="match status" value="2"/>
</dbReference>
<dbReference type="PANTHER" id="PTHR43099:SF5">
    <property type="entry name" value="HLYC_CORC FAMILY TRANSPORTER"/>
    <property type="match status" value="1"/>
</dbReference>
<dbReference type="PROSITE" id="PS51846">
    <property type="entry name" value="CNNM"/>
    <property type="match status" value="1"/>
</dbReference>
<dbReference type="Pfam" id="PF01595">
    <property type="entry name" value="CNNM"/>
    <property type="match status" value="1"/>
</dbReference>
<dbReference type="InterPro" id="IPR000644">
    <property type="entry name" value="CBS_dom"/>
</dbReference>
<feature type="transmembrane region" description="Helical" evidence="10">
    <location>
        <begin position="6"/>
        <end position="27"/>
    </location>
</feature>
<evidence type="ECO:0000256" key="3">
    <source>
        <dbReference type="ARBA" id="ARBA00022692"/>
    </source>
</evidence>
<comment type="subcellular location">
    <subcellularLocation>
        <location evidence="1">Cell membrane</location>
        <topology evidence="1">Multi-pass membrane protein</topology>
    </subcellularLocation>
</comment>
<evidence type="ECO:0000256" key="6">
    <source>
        <dbReference type="ARBA" id="ARBA00023136"/>
    </source>
</evidence>
<keyword evidence="4" id="KW-0677">Repeat</keyword>
<evidence type="ECO:0000256" key="7">
    <source>
        <dbReference type="PROSITE-ProRule" id="PRU00703"/>
    </source>
</evidence>
<dbReference type="InterPro" id="IPR044751">
    <property type="entry name" value="Ion_transp-like_CBS"/>
</dbReference>
<evidence type="ECO:0000256" key="2">
    <source>
        <dbReference type="ARBA" id="ARBA00022475"/>
    </source>
</evidence>
<keyword evidence="7" id="KW-0129">CBS domain</keyword>
<dbReference type="SUPFAM" id="SSF54631">
    <property type="entry name" value="CBS-domain pair"/>
    <property type="match status" value="1"/>
</dbReference>
<evidence type="ECO:0000313" key="14">
    <source>
        <dbReference type="Proteomes" id="UP001500618"/>
    </source>
</evidence>
<evidence type="ECO:0000256" key="9">
    <source>
        <dbReference type="SAM" id="MobiDB-lite"/>
    </source>
</evidence>
<evidence type="ECO:0000313" key="13">
    <source>
        <dbReference type="EMBL" id="GAA1673258.1"/>
    </source>
</evidence>
<dbReference type="PANTHER" id="PTHR43099">
    <property type="entry name" value="UPF0053 PROTEIN YRKA"/>
    <property type="match status" value="1"/>
</dbReference>
<organism evidence="13 14">
    <name type="scientific">Fodinicola feengrottensis</name>
    <dbReference type="NCBI Taxonomy" id="435914"/>
    <lineage>
        <taxon>Bacteria</taxon>
        <taxon>Bacillati</taxon>
        <taxon>Actinomycetota</taxon>
        <taxon>Actinomycetes</taxon>
        <taxon>Mycobacteriales</taxon>
        <taxon>Fodinicola</taxon>
    </lineage>
</organism>
<feature type="transmembrane region" description="Helical" evidence="10">
    <location>
        <begin position="98"/>
        <end position="119"/>
    </location>
</feature>
<keyword evidence="5 8" id="KW-1133">Transmembrane helix</keyword>
<keyword evidence="3 8" id="KW-0812">Transmembrane</keyword>
<evidence type="ECO:0000256" key="10">
    <source>
        <dbReference type="SAM" id="Phobius"/>
    </source>
</evidence>
<comment type="caution">
    <text evidence="13">The sequence shown here is derived from an EMBL/GenBank/DDBJ whole genome shotgun (WGS) entry which is preliminary data.</text>
</comment>
<feature type="domain" description="CBS" evidence="11">
    <location>
        <begin position="221"/>
        <end position="280"/>
    </location>
</feature>
<dbReference type="Pfam" id="PF00571">
    <property type="entry name" value="CBS"/>
    <property type="match status" value="1"/>
</dbReference>
<feature type="domain" description="CNNM transmembrane" evidence="12">
    <location>
        <begin position="1"/>
        <end position="202"/>
    </location>
</feature>
<evidence type="ECO:0000256" key="4">
    <source>
        <dbReference type="ARBA" id="ARBA00022737"/>
    </source>
</evidence>
<sequence>MSTTWALLISLLLLAFNAFFVAAEFALVAAKRHRLEAVAATGSRAARAALAASRQLSLMLAGAQLGITLCTLGLGALAKPTVAYLLEPALAAIGLPESAGYVIAFMLAIALVGFLHVVIGEMAPKSWAISDPERSALLLGQPFGWFTRLARPVLAVLNGLANAALRAIKVTPQDELAQAHGPAELRLLLESSRDSGTLPVRDHRLLTSILGLQHTTVDQVMTPIAEVVTIPATAGAREIELTGHRHGRSRLLVTAQDSQITGIVHVRDAARATTNGNNAIASDLMTTPLSMPADTSAAAALRTMREKRSQLSLATDNGTVTGIVAIEDLLEQIIGDFDDETDTSPGPRAPVSPISS</sequence>
<dbReference type="CDD" id="cd04590">
    <property type="entry name" value="CBS_pair_CorC_HlyC_assoc"/>
    <property type="match status" value="1"/>
</dbReference>
<evidence type="ECO:0000256" key="1">
    <source>
        <dbReference type="ARBA" id="ARBA00004651"/>
    </source>
</evidence>
<dbReference type="Gene3D" id="3.10.580.10">
    <property type="entry name" value="CBS-domain"/>
    <property type="match status" value="1"/>
</dbReference>
<keyword evidence="14" id="KW-1185">Reference proteome</keyword>
<evidence type="ECO:0000259" key="12">
    <source>
        <dbReference type="PROSITE" id="PS51846"/>
    </source>
</evidence>
<dbReference type="InterPro" id="IPR051676">
    <property type="entry name" value="UPF0053_domain"/>
</dbReference>
<reference evidence="13 14" key="1">
    <citation type="journal article" date="2019" name="Int. J. Syst. Evol. Microbiol.">
        <title>The Global Catalogue of Microorganisms (GCM) 10K type strain sequencing project: providing services to taxonomists for standard genome sequencing and annotation.</title>
        <authorList>
            <consortium name="The Broad Institute Genomics Platform"/>
            <consortium name="The Broad Institute Genome Sequencing Center for Infectious Disease"/>
            <person name="Wu L."/>
            <person name="Ma J."/>
        </authorList>
    </citation>
    <scope>NUCLEOTIDE SEQUENCE [LARGE SCALE GENOMIC DNA]</scope>
    <source>
        <strain evidence="13 14">JCM 14718</strain>
    </source>
</reference>
<dbReference type="InterPro" id="IPR046342">
    <property type="entry name" value="CBS_dom_sf"/>
</dbReference>
<dbReference type="Proteomes" id="UP001500618">
    <property type="component" value="Unassembled WGS sequence"/>
</dbReference>
<proteinExistence type="predicted"/>
<feature type="domain" description="CBS" evidence="11">
    <location>
        <begin position="284"/>
        <end position="340"/>
    </location>
</feature>
<dbReference type="RefSeq" id="WP_344309677.1">
    <property type="nucleotide sequence ID" value="NZ_BAAANY010000008.1"/>
</dbReference>
<evidence type="ECO:0000256" key="5">
    <source>
        <dbReference type="ARBA" id="ARBA00022989"/>
    </source>
</evidence>
<feature type="region of interest" description="Disordered" evidence="9">
    <location>
        <begin position="337"/>
        <end position="356"/>
    </location>
</feature>